<dbReference type="OrthoDB" id="9804542at2"/>
<evidence type="ECO:0000256" key="13">
    <source>
        <dbReference type="RuleBase" id="RU000485"/>
    </source>
</evidence>
<dbReference type="Proteomes" id="UP000198510">
    <property type="component" value="Unassembled WGS sequence"/>
</dbReference>
<keyword evidence="7 13" id="KW-0311">Gluconate utilization</keyword>
<dbReference type="GO" id="GO:0006098">
    <property type="term" value="P:pentose-phosphate shunt"/>
    <property type="evidence" value="ECO:0007669"/>
    <property type="project" value="UniProtKB-UniPathway"/>
</dbReference>
<evidence type="ECO:0000259" key="14">
    <source>
        <dbReference type="SMART" id="SM01350"/>
    </source>
</evidence>
<keyword evidence="16" id="KW-1185">Reference proteome</keyword>
<reference evidence="15 16" key="1">
    <citation type="submission" date="2016-10" db="EMBL/GenBank/DDBJ databases">
        <authorList>
            <person name="de Groot N.N."/>
        </authorList>
    </citation>
    <scope>NUCLEOTIDE SEQUENCE [LARGE SCALE GENOMIC DNA]</scope>
    <source>
        <strain evidence="15 16">DSM 25186</strain>
    </source>
</reference>
<evidence type="ECO:0000256" key="1">
    <source>
        <dbReference type="ARBA" id="ARBA00002526"/>
    </source>
</evidence>
<dbReference type="Gene3D" id="1.10.1040.10">
    <property type="entry name" value="N-(1-d-carboxylethyl)-l-norvaline Dehydrogenase, domain 2"/>
    <property type="match status" value="1"/>
</dbReference>
<feature type="binding site" evidence="12">
    <location>
        <position position="459"/>
    </location>
    <ligand>
        <name>substrate</name>
        <note>ligand shared between dimeric partners</note>
    </ligand>
</feature>
<dbReference type="Pfam" id="PF03446">
    <property type="entry name" value="NAD_binding_2"/>
    <property type="match status" value="1"/>
</dbReference>
<comment type="function">
    <text evidence="1 10">Catalyzes the oxidative decarboxylation of 6-phosphogluconate to ribulose 5-phosphate and CO(2), with concomitant reduction of NADP to NADPH.</text>
</comment>
<dbReference type="InterPro" id="IPR006115">
    <property type="entry name" value="6PGDH_NADP-bd"/>
</dbReference>
<keyword evidence="8 10" id="KW-0570">Pentose shunt</keyword>
<dbReference type="GO" id="GO:0004616">
    <property type="term" value="F:phosphogluconate dehydrogenase (decarboxylating) activity"/>
    <property type="evidence" value="ECO:0007669"/>
    <property type="project" value="UniProtKB-EC"/>
</dbReference>
<proteinExistence type="inferred from homology"/>
<dbReference type="InterPro" id="IPR008927">
    <property type="entry name" value="6-PGluconate_DH-like_C_sf"/>
</dbReference>
<evidence type="ECO:0000256" key="8">
    <source>
        <dbReference type="ARBA" id="ARBA00023126"/>
    </source>
</evidence>
<dbReference type="NCBIfam" id="TIGR00873">
    <property type="entry name" value="gnd"/>
    <property type="match status" value="1"/>
</dbReference>
<feature type="binding site" description="in other chain" evidence="12">
    <location>
        <position position="268"/>
    </location>
    <ligand>
        <name>substrate</name>
        <note>ligand shared between dimeric partners</note>
    </ligand>
</feature>
<evidence type="ECO:0000256" key="12">
    <source>
        <dbReference type="PIRSR" id="PIRSR000109-2"/>
    </source>
</evidence>
<evidence type="ECO:0000256" key="9">
    <source>
        <dbReference type="ARBA" id="ARBA00048640"/>
    </source>
</evidence>
<dbReference type="InterPro" id="IPR006183">
    <property type="entry name" value="Pgluconate_DH"/>
</dbReference>
<name>A0A1G9LNF3_9BACT</name>
<dbReference type="RefSeq" id="WP_089684404.1">
    <property type="nucleotide sequence ID" value="NZ_FNFO01000007.1"/>
</dbReference>
<comment type="pathway">
    <text evidence="2 10 13">Carbohydrate degradation; pentose phosphate pathway; D-ribulose 5-phosphate from D-glucose 6-phosphate (oxidative stage): step 3/3.</text>
</comment>
<dbReference type="AlphaFoldDB" id="A0A1G9LNF3"/>
<keyword evidence="10 13" id="KW-0521">NADP</keyword>
<dbReference type="FunFam" id="1.10.1040.10:FF:000002">
    <property type="entry name" value="6-phosphogluconate dehydrogenase, decarboxylating"/>
    <property type="match status" value="1"/>
</dbReference>
<dbReference type="InterPro" id="IPR006113">
    <property type="entry name" value="6PGDH_Gnd/GntZ"/>
</dbReference>
<feature type="active site" description="Proton acceptor" evidence="11">
    <location>
        <position position="189"/>
    </location>
</feature>
<dbReference type="UniPathway" id="UPA00115">
    <property type="reaction ID" value="UER00410"/>
</dbReference>
<evidence type="ECO:0000256" key="5">
    <source>
        <dbReference type="ARBA" id="ARBA00018193"/>
    </source>
</evidence>
<dbReference type="SUPFAM" id="SSF48179">
    <property type="entry name" value="6-phosphogluconate dehydrogenase C-terminal domain-like"/>
    <property type="match status" value="1"/>
</dbReference>
<dbReference type="Pfam" id="PF00393">
    <property type="entry name" value="6PGD"/>
    <property type="match status" value="1"/>
</dbReference>
<gene>
    <name evidence="15" type="ORF">SAMN05421823_107110</name>
</gene>
<dbReference type="SUPFAM" id="SSF51735">
    <property type="entry name" value="NAD(P)-binding Rossmann-fold domains"/>
    <property type="match status" value="1"/>
</dbReference>
<organism evidence="15 16">
    <name type="scientific">Catalinimonas alkaloidigena</name>
    <dbReference type="NCBI Taxonomy" id="1075417"/>
    <lineage>
        <taxon>Bacteria</taxon>
        <taxon>Pseudomonadati</taxon>
        <taxon>Bacteroidota</taxon>
        <taxon>Cytophagia</taxon>
        <taxon>Cytophagales</taxon>
        <taxon>Catalimonadaceae</taxon>
        <taxon>Catalinimonas</taxon>
    </lineage>
</organism>
<dbReference type="Gene3D" id="1.20.5.320">
    <property type="entry name" value="6-Phosphogluconate Dehydrogenase, domain 3"/>
    <property type="match status" value="1"/>
</dbReference>
<evidence type="ECO:0000256" key="4">
    <source>
        <dbReference type="ARBA" id="ARBA00013011"/>
    </source>
</evidence>
<dbReference type="EMBL" id="FNFO01000007">
    <property type="protein sequence ID" value="SDL63456.1"/>
    <property type="molecule type" value="Genomic_DNA"/>
</dbReference>
<evidence type="ECO:0000256" key="3">
    <source>
        <dbReference type="ARBA" id="ARBA00008419"/>
    </source>
</evidence>
<dbReference type="GO" id="GO:0050661">
    <property type="term" value="F:NADP binding"/>
    <property type="evidence" value="ECO:0007669"/>
    <property type="project" value="InterPro"/>
</dbReference>
<comment type="subunit">
    <text evidence="10">Homodimer.</text>
</comment>
<dbReference type="EC" id="1.1.1.44" evidence="4 10"/>
<feature type="binding site" evidence="12">
    <location>
        <position position="453"/>
    </location>
    <ligand>
        <name>substrate</name>
        <note>ligand shared between dimeric partners</note>
    </ligand>
</feature>
<dbReference type="NCBIfam" id="NF006765">
    <property type="entry name" value="PRK09287.1"/>
    <property type="match status" value="1"/>
</dbReference>
<feature type="binding site" description="in other chain" evidence="12">
    <location>
        <position position="109"/>
    </location>
    <ligand>
        <name>substrate</name>
        <note>ligand shared between dimeric partners</note>
    </ligand>
</feature>
<evidence type="ECO:0000256" key="7">
    <source>
        <dbReference type="ARBA" id="ARBA00023064"/>
    </source>
</evidence>
<dbReference type="PRINTS" id="PR00076">
    <property type="entry name" value="6PGDHDRGNASE"/>
</dbReference>
<evidence type="ECO:0000313" key="15">
    <source>
        <dbReference type="EMBL" id="SDL63456.1"/>
    </source>
</evidence>
<keyword evidence="6 10" id="KW-0560">Oxidoreductase</keyword>
<comment type="similarity">
    <text evidence="3 10 13">Belongs to the 6-phosphogluconate dehydrogenase family.</text>
</comment>
<dbReference type="FunFam" id="1.20.5.320:FF:000001">
    <property type="entry name" value="6-phosphogluconate dehydrogenase, decarboxylating"/>
    <property type="match status" value="1"/>
</dbReference>
<feature type="binding site" description="in other chain" evidence="12">
    <location>
        <position position="197"/>
    </location>
    <ligand>
        <name>substrate</name>
        <note>ligand shared between dimeric partners</note>
    </ligand>
</feature>
<dbReference type="SMART" id="SM01350">
    <property type="entry name" value="6PGD"/>
    <property type="match status" value="1"/>
</dbReference>
<comment type="catalytic activity">
    <reaction evidence="9 10 13">
        <text>6-phospho-D-gluconate + NADP(+) = D-ribulose 5-phosphate + CO2 + NADPH</text>
        <dbReference type="Rhea" id="RHEA:10116"/>
        <dbReference type="ChEBI" id="CHEBI:16526"/>
        <dbReference type="ChEBI" id="CHEBI:57783"/>
        <dbReference type="ChEBI" id="CHEBI:58121"/>
        <dbReference type="ChEBI" id="CHEBI:58349"/>
        <dbReference type="ChEBI" id="CHEBI:58759"/>
        <dbReference type="EC" id="1.1.1.44"/>
    </reaction>
</comment>
<feature type="binding site" description="in other chain" evidence="12">
    <location>
        <begin position="192"/>
        <end position="193"/>
    </location>
    <ligand>
        <name>substrate</name>
        <note>ligand shared between dimeric partners</note>
    </ligand>
</feature>
<evidence type="ECO:0000256" key="2">
    <source>
        <dbReference type="ARBA" id="ARBA00004874"/>
    </source>
</evidence>
<evidence type="ECO:0000313" key="16">
    <source>
        <dbReference type="Proteomes" id="UP000198510"/>
    </source>
</evidence>
<feature type="domain" description="6-phosphogluconate dehydrogenase C-terminal" evidence="14">
    <location>
        <begin position="185"/>
        <end position="475"/>
    </location>
</feature>
<evidence type="ECO:0000256" key="10">
    <source>
        <dbReference type="PIRNR" id="PIRNR000109"/>
    </source>
</evidence>
<feature type="active site" description="Proton donor" evidence="11">
    <location>
        <position position="196"/>
    </location>
</feature>
<dbReference type="InterPro" id="IPR013328">
    <property type="entry name" value="6PGD_dom2"/>
</dbReference>
<evidence type="ECO:0000256" key="11">
    <source>
        <dbReference type="PIRSR" id="PIRSR000109-1"/>
    </source>
</evidence>
<protein>
    <recommendedName>
        <fullName evidence="5 10">6-phosphogluconate dehydrogenase, decarboxylating</fullName>
        <ecNumber evidence="4 10">1.1.1.44</ecNumber>
    </recommendedName>
</protein>
<feature type="binding site" description="in other chain" evidence="12">
    <location>
        <begin position="135"/>
        <end position="137"/>
    </location>
    <ligand>
        <name>substrate</name>
        <note>ligand shared between dimeric partners</note>
    </ligand>
</feature>
<dbReference type="GO" id="GO:0019521">
    <property type="term" value="P:D-gluconate metabolic process"/>
    <property type="evidence" value="ECO:0007669"/>
    <property type="project" value="UniProtKB-KW"/>
</dbReference>
<dbReference type="InterPro" id="IPR036291">
    <property type="entry name" value="NAD(P)-bd_dom_sf"/>
</dbReference>
<feature type="binding site" description="in other chain" evidence="12">
    <location>
        <position position="295"/>
    </location>
    <ligand>
        <name>substrate</name>
        <note>ligand shared between dimeric partners</note>
    </ligand>
</feature>
<sequence>MESTNSASGTYDFGVIGLGVMGHSLILNIGDHGFSVVGYDTDSAKAQSLTDETGDQPIRGTASLEEFVDLLEKPRRILMMVPAGGPVDAVIKAISPLLDEGDLLLDGGNSHFPDTERRAKELAAKKLRFFGMGVSGGQEGARRGPSIMPGGDKEAYERVRPVLEAIAAKVKDEPCVAYMGSGAAGHYVKMVHNGIEYSIMQLISEAYDLMQRGLGLRPEELHEVFKAWDDDELQSFLIEITAAIFDQRLEDQPDSYLVDFILDSAKQKGTGKWTSQSALDLGVPTPNIDVAVTMRYLSALKPQRMEASETLLGPPSQFEEDRDSVIGEIRNALSFAFIVTFAQGMALLRAASDEYNYGTDLASVARIWRGGCIIRARLLEDISAAYTHQPDLPNLMMDDHLAKLLSQEQVDARNVVARAAYYGIPVPGLSVALAYYDAYRSARLPSNLIQAQRDYFGAHTYERTDLEGTFHTEWGD</sequence>
<dbReference type="Gene3D" id="3.40.50.720">
    <property type="entry name" value="NAD(P)-binding Rossmann-like Domain"/>
    <property type="match status" value="1"/>
</dbReference>
<evidence type="ECO:0000256" key="6">
    <source>
        <dbReference type="ARBA" id="ARBA00023002"/>
    </source>
</evidence>
<dbReference type="PANTHER" id="PTHR11811">
    <property type="entry name" value="6-PHOSPHOGLUCONATE DEHYDROGENASE"/>
    <property type="match status" value="1"/>
</dbReference>
<dbReference type="STRING" id="1075417.SAMN05421823_107110"/>
<accession>A0A1G9LNF3</accession>
<dbReference type="InterPro" id="IPR006114">
    <property type="entry name" value="6PGDH_C"/>
</dbReference>
<dbReference type="PIRSF" id="PIRSF000109">
    <property type="entry name" value="6PGD"/>
    <property type="match status" value="1"/>
</dbReference>